<proteinExistence type="predicted"/>
<accession>A0A0K2H4I6</accession>
<evidence type="ECO:0000313" key="2">
    <source>
        <dbReference type="Proteomes" id="UP000058446"/>
    </source>
</evidence>
<evidence type="ECO:0000313" key="1">
    <source>
        <dbReference type="EMBL" id="ALA68626.1"/>
    </source>
</evidence>
<dbReference type="AlphaFoldDB" id="A0A0K2H4I6"/>
<protein>
    <submittedName>
        <fullName evidence="1">Uncharacterized protein</fullName>
    </submittedName>
</protein>
<gene>
    <name evidence="1" type="ORF">CLAC_09270</name>
</gene>
<sequence>MVVNADEISPHTSEYEVMLVRAAGYAQDEDPVFYYRFAVRNGIADAPH</sequence>
<organism evidence="1 2">
    <name type="scientific">Corynebacterium lactis RW2-5</name>
    <dbReference type="NCBI Taxonomy" id="1408189"/>
    <lineage>
        <taxon>Bacteria</taxon>
        <taxon>Bacillati</taxon>
        <taxon>Actinomycetota</taxon>
        <taxon>Actinomycetes</taxon>
        <taxon>Mycobacteriales</taxon>
        <taxon>Corynebacteriaceae</taxon>
        <taxon>Corynebacterium</taxon>
    </lineage>
</organism>
<dbReference type="KEGG" id="clw:CLAC_09270"/>
<keyword evidence="2" id="KW-1185">Reference proteome</keyword>
<dbReference type="Proteomes" id="UP000058446">
    <property type="component" value="Chromosome"/>
</dbReference>
<dbReference type="EMBL" id="CP006841">
    <property type="protein sequence ID" value="ALA68626.1"/>
    <property type="molecule type" value="Genomic_DNA"/>
</dbReference>
<dbReference type="PATRIC" id="fig|1408189.4.peg.1858"/>
<reference evidence="1 2" key="1">
    <citation type="submission" date="2013-10" db="EMBL/GenBank/DDBJ databases">
        <title>Complete genome sequence of Corynebacterium lactis DSM 45799(T), isolated from raw cow milk.</title>
        <authorList>
            <person name="Ruckert C."/>
            <person name="Albersmeier A."/>
            <person name="Lipski A."/>
            <person name="Kalinowski J."/>
        </authorList>
    </citation>
    <scope>NUCLEOTIDE SEQUENCE [LARGE SCALE GENOMIC DNA]</scope>
    <source>
        <strain evidence="1 2">RW2-5</strain>
    </source>
</reference>
<name>A0A0K2H4I6_9CORY</name>